<dbReference type="PANTHER" id="PTHR36453:SF1">
    <property type="entry name" value="RIGHT HANDED BETA HELIX DOMAIN-CONTAINING PROTEIN"/>
    <property type="match status" value="1"/>
</dbReference>
<dbReference type="InterPro" id="IPR012334">
    <property type="entry name" value="Pectin_lyas_fold"/>
</dbReference>
<dbReference type="PANTHER" id="PTHR36453">
    <property type="entry name" value="SECRETED PROTEIN-RELATED"/>
    <property type="match status" value="1"/>
</dbReference>
<dbReference type="AlphaFoldDB" id="A0A6S7B2S3"/>
<sequence length="669" mass="70036">MFSLSGAFLSAPSQALTVYVTATATNAAESSAISKPAGSVNLAAGNLALRDVISVLNANKARAGTNIDSLDIVLAAGVYQLASTLTLTPDASWSTTPLSISGPAGGGAIITGGHVVNFFSPVKDAATVARLPSGARGSVMVADLKQNGITNLGTVQRHGMDIPITPAPLELFFRGQPMTLARWPNTGFATIASLPGGPNGLSFTVVGGHTAAWQTEPDLEAMGYWARDWADTTLAVQSVDASGTITLAAPAPEYGLAVNQRFFIQNALSELDQPGEYYVDRTNARVYIWPPAAMTDGDVTASVVDSLLVVNNALNMTIQNLTFDTARGDGLQLLGGGKITVDHVAFRNMGDRGAMSNAGSSGFSNVTVENTGEGGLTIYGGNRTTLVAGNSFVTNSTIRNYARRTRAYRPAISLSGVGDTISGNTLYNGPHAAIIYSGNDHLISNNEIYDVVTETADSGAIYTGRDWSARGTVIADNFIHDIGTAAQPTATVGVYLDDQICGTTVERNVFSHVNQAVFIGGGRDNLVSDNLFSNSSPAILVDSRGLSWQKAWSDDPNGIFRTQLAAVHYDQPPYSTRYPLLAVILSNMPGAPLNNLLSRNIVIGGTPLSADAGAQQYLTVDQMFASQDVVFATSMSDAARTTFSDFVLAPSSPAIAAGFQRSQFAPASP</sequence>
<gene>
    <name evidence="3" type="ORF">LMG28138_02154</name>
</gene>
<evidence type="ECO:0000313" key="4">
    <source>
        <dbReference type="Proteomes" id="UP000494115"/>
    </source>
</evidence>
<dbReference type="SMART" id="SM00710">
    <property type="entry name" value="PbH1"/>
    <property type="match status" value="7"/>
</dbReference>
<accession>A0A6S7B2S3</accession>
<evidence type="ECO:0000259" key="2">
    <source>
        <dbReference type="Pfam" id="PF21231"/>
    </source>
</evidence>
<dbReference type="InterPro" id="IPR011050">
    <property type="entry name" value="Pectin_lyase_fold/virulence"/>
</dbReference>
<dbReference type="InterPro" id="IPR006626">
    <property type="entry name" value="PbH1"/>
</dbReference>
<feature type="domain" description="GH141-like insertion" evidence="2">
    <location>
        <begin position="252"/>
        <end position="290"/>
    </location>
</feature>
<name>A0A6S7B2S3_9BURK</name>
<dbReference type="RefSeq" id="WP_175104746.1">
    <property type="nucleotide sequence ID" value="NZ_CADIKM010000007.1"/>
</dbReference>
<dbReference type="Pfam" id="PF21231">
    <property type="entry name" value="GH141_M"/>
    <property type="match status" value="1"/>
</dbReference>
<dbReference type="SUPFAM" id="SSF51126">
    <property type="entry name" value="Pectin lyase-like"/>
    <property type="match status" value="1"/>
</dbReference>
<dbReference type="InterPro" id="IPR048482">
    <property type="entry name" value="GH141_ins"/>
</dbReference>
<dbReference type="EMBL" id="CADIKM010000007">
    <property type="protein sequence ID" value="CAB3786069.1"/>
    <property type="molecule type" value="Genomic_DNA"/>
</dbReference>
<dbReference type="InterPro" id="IPR039448">
    <property type="entry name" value="Beta_helix"/>
</dbReference>
<proteinExistence type="predicted"/>
<organism evidence="3 4">
    <name type="scientific">Pararobbsia alpina</name>
    <dbReference type="NCBI Taxonomy" id="621374"/>
    <lineage>
        <taxon>Bacteria</taxon>
        <taxon>Pseudomonadati</taxon>
        <taxon>Pseudomonadota</taxon>
        <taxon>Betaproteobacteria</taxon>
        <taxon>Burkholderiales</taxon>
        <taxon>Burkholderiaceae</taxon>
        <taxon>Pararobbsia</taxon>
    </lineage>
</organism>
<evidence type="ECO:0000259" key="1">
    <source>
        <dbReference type="Pfam" id="PF13229"/>
    </source>
</evidence>
<evidence type="ECO:0000313" key="3">
    <source>
        <dbReference type="EMBL" id="CAB3786069.1"/>
    </source>
</evidence>
<keyword evidence="4" id="KW-1185">Reference proteome</keyword>
<dbReference type="Pfam" id="PF13229">
    <property type="entry name" value="Beta_helix"/>
    <property type="match status" value="1"/>
</dbReference>
<dbReference type="Proteomes" id="UP000494115">
    <property type="component" value="Unassembled WGS sequence"/>
</dbReference>
<feature type="domain" description="Right handed beta helix" evidence="1">
    <location>
        <begin position="392"/>
        <end position="542"/>
    </location>
</feature>
<dbReference type="Gene3D" id="2.160.20.10">
    <property type="entry name" value="Single-stranded right-handed beta-helix, Pectin lyase-like"/>
    <property type="match status" value="1"/>
</dbReference>
<reference evidence="3 4" key="1">
    <citation type="submission" date="2020-04" db="EMBL/GenBank/DDBJ databases">
        <authorList>
            <person name="De Canck E."/>
        </authorList>
    </citation>
    <scope>NUCLEOTIDE SEQUENCE [LARGE SCALE GENOMIC DNA]</scope>
    <source>
        <strain evidence="3 4">LMG 28138</strain>
    </source>
</reference>
<protein>
    <submittedName>
        <fullName evidence="3">Uncharacterized protein</fullName>
    </submittedName>
</protein>